<keyword evidence="12" id="KW-1185">Reference proteome</keyword>
<feature type="transmembrane region" description="Helical" evidence="9">
    <location>
        <begin position="73"/>
        <end position="93"/>
    </location>
</feature>
<feature type="transmembrane region" description="Helical" evidence="9">
    <location>
        <begin position="292"/>
        <end position="314"/>
    </location>
</feature>
<dbReference type="PIRSF" id="PIRSF006351">
    <property type="entry name" value="PTS_EIIC-Cellobiose"/>
    <property type="match status" value="1"/>
</dbReference>
<dbReference type="InterPro" id="IPR004501">
    <property type="entry name" value="PTS_EIIC_3"/>
</dbReference>
<dbReference type="GO" id="GO:1901264">
    <property type="term" value="P:carbohydrate derivative transport"/>
    <property type="evidence" value="ECO:0007669"/>
    <property type="project" value="TreeGrafter"/>
</dbReference>
<evidence type="ECO:0000256" key="8">
    <source>
        <dbReference type="PIRNR" id="PIRNR006351"/>
    </source>
</evidence>
<feature type="transmembrane region" description="Helical" evidence="9">
    <location>
        <begin position="228"/>
        <end position="251"/>
    </location>
</feature>
<gene>
    <name evidence="11" type="ORF">AS888_24580</name>
</gene>
<evidence type="ECO:0000256" key="9">
    <source>
        <dbReference type="SAM" id="Phobius"/>
    </source>
</evidence>
<feature type="transmembrane region" description="Helical" evidence="9">
    <location>
        <begin position="105"/>
        <end position="125"/>
    </location>
</feature>
<evidence type="ECO:0000313" key="11">
    <source>
        <dbReference type="EMBL" id="KWW16602.1"/>
    </source>
</evidence>
<dbReference type="PANTHER" id="PTHR33989:SF11">
    <property type="entry name" value="LICHENAN PERMEASE IIC COMPONENT"/>
    <property type="match status" value="1"/>
</dbReference>
<evidence type="ECO:0000256" key="7">
    <source>
        <dbReference type="ARBA" id="ARBA00023136"/>
    </source>
</evidence>
<dbReference type="InterPro" id="IPR051088">
    <property type="entry name" value="PTS_Sugar-EIIC/EIIB"/>
</dbReference>
<feature type="transmembrane region" description="Helical" evidence="9">
    <location>
        <begin position="188"/>
        <end position="208"/>
    </location>
</feature>
<dbReference type="Proteomes" id="UP000064189">
    <property type="component" value="Unassembled WGS sequence"/>
</dbReference>
<feature type="transmembrane region" description="Helical" evidence="9">
    <location>
        <begin position="402"/>
        <end position="422"/>
    </location>
</feature>
<reference evidence="11 12" key="1">
    <citation type="submission" date="2015-11" db="EMBL/GenBank/DDBJ databases">
        <title>Genome Sequence of Bacillus simplex strain VanAntwerpen2.</title>
        <authorList>
            <person name="Couger M.B."/>
        </authorList>
    </citation>
    <scope>NUCLEOTIDE SEQUENCE [LARGE SCALE GENOMIC DNA]</scope>
    <source>
        <strain evidence="11 12">VanAntwerpen02</strain>
    </source>
</reference>
<evidence type="ECO:0000256" key="1">
    <source>
        <dbReference type="ARBA" id="ARBA00004651"/>
    </source>
</evidence>
<dbReference type="NCBIfam" id="TIGR00359">
    <property type="entry name" value="cello_pts_IIC"/>
    <property type="match status" value="1"/>
</dbReference>
<dbReference type="Pfam" id="PF02378">
    <property type="entry name" value="PTS_EIIC"/>
    <property type="match status" value="1"/>
</dbReference>
<evidence type="ECO:0000256" key="2">
    <source>
        <dbReference type="ARBA" id="ARBA00022448"/>
    </source>
</evidence>
<evidence type="ECO:0000256" key="5">
    <source>
        <dbReference type="ARBA" id="ARBA00022692"/>
    </source>
</evidence>
<dbReference type="GO" id="GO:0008982">
    <property type="term" value="F:protein-N(PI)-phosphohistidine-sugar phosphotransferase activity"/>
    <property type="evidence" value="ECO:0007669"/>
    <property type="project" value="UniProtKB-UniRule"/>
</dbReference>
<dbReference type="AlphaFoldDB" id="A0A120GNW6"/>
<proteinExistence type="predicted"/>
<dbReference type="GO" id="GO:0009401">
    <property type="term" value="P:phosphoenolpyruvate-dependent sugar phosphotransferase system"/>
    <property type="evidence" value="ECO:0007669"/>
    <property type="project" value="InterPro"/>
</dbReference>
<name>A0A120GNW6_9BACI</name>
<comment type="subcellular location">
    <subcellularLocation>
        <location evidence="1">Cell membrane</location>
        <topology evidence="1">Multi-pass membrane protein</topology>
    </subcellularLocation>
</comment>
<evidence type="ECO:0000313" key="12">
    <source>
        <dbReference type="Proteomes" id="UP000064189"/>
    </source>
</evidence>
<feature type="transmembrane region" description="Helical" evidence="9">
    <location>
        <begin position="376"/>
        <end position="396"/>
    </location>
</feature>
<dbReference type="InterPro" id="IPR003352">
    <property type="entry name" value="PTS_EIIC"/>
</dbReference>
<evidence type="ECO:0000256" key="4">
    <source>
        <dbReference type="ARBA" id="ARBA00022597"/>
    </source>
</evidence>
<protein>
    <recommendedName>
        <fullName evidence="8">Permease IIC component</fullName>
    </recommendedName>
</protein>
<keyword evidence="2 8" id="KW-0813">Transport</keyword>
<dbReference type="InterPro" id="IPR004796">
    <property type="entry name" value="PTS_IIC_cello"/>
</dbReference>
<feature type="transmembrane region" description="Helical" evidence="9">
    <location>
        <begin position="145"/>
        <end position="167"/>
    </location>
</feature>
<dbReference type="EMBL" id="LNNH01000032">
    <property type="protein sequence ID" value="KWW16602.1"/>
    <property type="molecule type" value="Genomic_DNA"/>
</dbReference>
<accession>A0A120GNW6</accession>
<keyword evidence="3 8" id="KW-1003">Cell membrane</keyword>
<feature type="domain" description="PTS EIIC type-3" evidence="10">
    <location>
        <begin position="8"/>
        <end position="422"/>
    </location>
</feature>
<evidence type="ECO:0000256" key="6">
    <source>
        <dbReference type="ARBA" id="ARBA00022989"/>
    </source>
</evidence>
<keyword evidence="4 8" id="KW-0762">Sugar transport</keyword>
<dbReference type="GO" id="GO:0005886">
    <property type="term" value="C:plasma membrane"/>
    <property type="evidence" value="ECO:0007669"/>
    <property type="project" value="UniProtKB-SubCell"/>
</dbReference>
<comment type="function">
    <text evidence="8">The phosphoenolpyruvate-dependent sugar phosphotransferase system (PTS), a major carbohydrate active -transport system, catalyzes the phosphorylation of incoming sugar substrates concomitant with their translocation across the cell membrane.</text>
</comment>
<dbReference type="PANTHER" id="PTHR33989">
    <property type="match status" value="1"/>
</dbReference>
<evidence type="ECO:0000256" key="3">
    <source>
        <dbReference type="ARBA" id="ARBA00022475"/>
    </source>
</evidence>
<dbReference type="PROSITE" id="PS51105">
    <property type="entry name" value="PTS_EIIC_TYPE_3"/>
    <property type="match status" value="1"/>
</dbReference>
<keyword evidence="7 8" id="KW-0472">Membrane</keyword>
<feature type="transmembrane region" description="Helical" evidence="9">
    <location>
        <begin position="32"/>
        <end position="53"/>
    </location>
</feature>
<keyword evidence="6 9" id="KW-1133">Transmembrane helix</keyword>
<organism evidence="11 12">
    <name type="scientific">Peribacillus simplex</name>
    <dbReference type="NCBI Taxonomy" id="1478"/>
    <lineage>
        <taxon>Bacteria</taxon>
        <taxon>Bacillati</taxon>
        <taxon>Bacillota</taxon>
        <taxon>Bacilli</taxon>
        <taxon>Bacillales</taxon>
        <taxon>Bacillaceae</taxon>
        <taxon>Peribacillus</taxon>
    </lineage>
</organism>
<sequence length="449" mass="49953">MRNVYNFMDEKITPVASKISNQRHLSSVRDGLIMAMPLLIIGSFFLILAYLPISGYPEFMENMFGGNWQTKLTYPVSVTYDIMALLVSFGIAYRLAEKYGTIDAVMTGVFSMVCFALTVPQHVMFTPEGSQKALEVGGVLPTAQLGSQGLFVAIVISILSTEIYRFFYEKDFVIKMPDSVPPAVWKSFSALIPGTITILVIWGLRLLIEVTPFESMNNIVSIIIGIPMQYVGGTLLGMIVIVSVIGVLWSVGLHGDAILSAFTTPIWLKNMDENRAAFQVGKEIPNIFTQQFYELFICIGGTGALFSIVMLMLWRSKSQQMKELGRVAAPASVFNISEPVIFGVPIVLNPYLFIPFFMTPIILVIVTYFAMKTGLVARPVGIALPWTTPPIISGYLATGGKISGAVMQIVNILIALVIYYPFFRIWDKQKYREESDMNEKINRDVEMTL</sequence>
<dbReference type="RefSeq" id="WP_061143336.1">
    <property type="nucleotide sequence ID" value="NZ_LNNH01000032.1"/>
</dbReference>
<keyword evidence="5 9" id="KW-0812">Transmembrane</keyword>
<feature type="transmembrane region" description="Helical" evidence="9">
    <location>
        <begin position="351"/>
        <end position="369"/>
    </location>
</feature>
<evidence type="ECO:0000259" key="10">
    <source>
        <dbReference type="PROSITE" id="PS51105"/>
    </source>
</evidence>
<comment type="caution">
    <text evidence="11">The sequence shown here is derived from an EMBL/GenBank/DDBJ whole genome shotgun (WGS) entry which is preliminary data.</text>
</comment>
<dbReference type="NCBIfam" id="TIGR00410">
    <property type="entry name" value="lacE"/>
    <property type="match status" value="1"/>
</dbReference>